<evidence type="ECO:0000313" key="8">
    <source>
        <dbReference type="Proteomes" id="UP000541610"/>
    </source>
</evidence>
<dbReference type="InterPro" id="IPR029058">
    <property type="entry name" value="AB_hydrolase_fold"/>
</dbReference>
<dbReference type="SUPFAM" id="SSF53474">
    <property type="entry name" value="alpha/beta-Hydrolases"/>
    <property type="match status" value="1"/>
</dbReference>
<dbReference type="GO" id="GO:0004185">
    <property type="term" value="F:serine-type carboxypeptidase activity"/>
    <property type="evidence" value="ECO:0007669"/>
    <property type="project" value="InterPro"/>
</dbReference>
<comment type="similarity">
    <text evidence="1">Belongs to the peptidase S10 family.</text>
</comment>
<dbReference type="AlphaFoldDB" id="A0A7J6PFE6"/>
<keyword evidence="5" id="KW-0325">Glycoprotein</keyword>
<dbReference type="GO" id="GO:0006508">
    <property type="term" value="P:proteolysis"/>
    <property type="evidence" value="ECO:0007669"/>
    <property type="project" value="UniProtKB-KW"/>
</dbReference>
<dbReference type="Proteomes" id="UP000541610">
    <property type="component" value="Unassembled WGS sequence"/>
</dbReference>
<evidence type="ECO:0000256" key="6">
    <source>
        <dbReference type="SAM" id="SignalP"/>
    </source>
</evidence>
<dbReference type="OrthoDB" id="443318at2759"/>
<evidence type="ECO:0000313" key="7">
    <source>
        <dbReference type="EMBL" id="KAF4694722.1"/>
    </source>
</evidence>
<evidence type="ECO:0000256" key="2">
    <source>
        <dbReference type="ARBA" id="ARBA00022645"/>
    </source>
</evidence>
<evidence type="ECO:0000256" key="5">
    <source>
        <dbReference type="ARBA" id="ARBA00023180"/>
    </source>
</evidence>
<dbReference type="PRINTS" id="PR00724">
    <property type="entry name" value="CRBOXYPTASEC"/>
</dbReference>
<reference evidence="7 8" key="1">
    <citation type="submission" date="2020-04" db="EMBL/GenBank/DDBJ databases">
        <title>Perkinsus olseni comparative genomics.</title>
        <authorList>
            <person name="Bogema D.R."/>
        </authorList>
    </citation>
    <scope>NUCLEOTIDE SEQUENCE [LARGE SCALE GENOMIC DNA]</scope>
    <source>
        <strain evidence="7">00978-12</strain>
    </source>
</reference>
<dbReference type="Pfam" id="PF00450">
    <property type="entry name" value="Peptidase_S10"/>
    <property type="match status" value="1"/>
</dbReference>
<dbReference type="EMBL" id="JABANP010000029">
    <property type="protein sequence ID" value="KAF4694722.1"/>
    <property type="molecule type" value="Genomic_DNA"/>
</dbReference>
<gene>
    <name evidence="7" type="ORF">FOZ60_007235</name>
</gene>
<protein>
    <recommendedName>
        <fullName evidence="9">Serine carboxypeptidase</fullName>
    </recommendedName>
</protein>
<evidence type="ECO:0000256" key="1">
    <source>
        <dbReference type="ARBA" id="ARBA00009431"/>
    </source>
</evidence>
<keyword evidence="4" id="KW-0378">Hydrolase</keyword>
<evidence type="ECO:0000256" key="4">
    <source>
        <dbReference type="ARBA" id="ARBA00022801"/>
    </source>
</evidence>
<comment type="caution">
    <text evidence="7">The sequence shown here is derived from an EMBL/GenBank/DDBJ whole genome shotgun (WGS) entry which is preliminary data.</text>
</comment>
<evidence type="ECO:0000256" key="3">
    <source>
        <dbReference type="ARBA" id="ARBA00022670"/>
    </source>
</evidence>
<accession>A0A7J6PFE6</accession>
<keyword evidence="6" id="KW-0732">Signal</keyword>
<dbReference type="PANTHER" id="PTHR11802">
    <property type="entry name" value="SERINE PROTEASE FAMILY S10 SERINE CARBOXYPEPTIDASE"/>
    <property type="match status" value="1"/>
</dbReference>
<dbReference type="Gene3D" id="3.40.50.1820">
    <property type="entry name" value="alpha/beta hydrolase"/>
    <property type="match status" value="1"/>
</dbReference>
<name>A0A7J6PFE6_PEROL</name>
<organism evidence="7 8">
    <name type="scientific">Perkinsus olseni</name>
    <name type="common">Perkinsus atlanticus</name>
    <dbReference type="NCBI Taxonomy" id="32597"/>
    <lineage>
        <taxon>Eukaryota</taxon>
        <taxon>Sar</taxon>
        <taxon>Alveolata</taxon>
        <taxon>Perkinsozoa</taxon>
        <taxon>Perkinsea</taxon>
        <taxon>Perkinsida</taxon>
        <taxon>Perkinsidae</taxon>
        <taxon>Perkinsus</taxon>
    </lineage>
</organism>
<feature type="signal peptide" evidence="6">
    <location>
        <begin position="1"/>
        <end position="19"/>
    </location>
</feature>
<feature type="chain" id="PRO_5029703740" description="Serine carboxypeptidase" evidence="6">
    <location>
        <begin position="20"/>
        <end position="472"/>
    </location>
</feature>
<dbReference type="InterPro" id="IPR001563">
    <property type="entry name" value="Peptidase_S10"/>
</dbReference>
<keyword evidence="3" id="KW-0645">Protease</keyword>
<dbReference type="PANTHER" id="PTHR11802:SF113">
    <property type="entry name" value="SERINE CARBOXYPEPTIDASE CTSA-4.1"/>
    <property type="match status" value="1"/>
</dbReference>
<evidence type="ECO:0008006" key="9">
    <source>
        <dbReference type="Google" id="ProtNLM"/>
    </source>
</evidence>
<sequence length="472" mass="53306">MILRPITVFILCWKIHTEAADPESNPKDLFRRGINKLRAAMNSDEDGPVPEAICDSTVLQHHGHLSGRCDTKLFYWFFESRNNPKGSPTLVYFQGGPGASSLYSALSGNGGPCIVDDTGNSTSLNQYSWNTHANVMYLDQPAQVGFSRGSIPKCSVEASESTYSALEEFFTSRPEYNTRVFLAGQSYAGHFIPPLAAKLKERNSFVRLEGILLGNALVVPEIQWRSLPGMLRQSGMISRKEYEKLELKAKRFSKLVHTCNAMRERVGDEKTAKPELREQFALNCKMALRVLMRDLILPVTLMGRNFLHLDSKHPLPEEDPSWMKVGAFANSRPTQRYFGVDTAWRVINPDVHREFEVDTPRNYGQFLPNLLNRGLRVLVFAGDRDYLCNWMGSLAWTKRLDWMGSDTFRKSKLIGYRLRNGATVGKWKGSTLSSTGGQLIFMKLYGAGHYAAMDVPQPALMMVDEFLNNKLR</sequence>
<keyword evidence="2" id="KW-0121">Carboxypeptidase</keyword>
<proteinExistence type="inferred from homology"/>